<evidence type="ECO:0000256" key="4">
    <source>
        <dbReference type="ARBA" id="ARBA00023274"/>
    </source>
</evidence>
<name>I1LCS5_SOYBN</name>
<dbReference type="STRING" id="3847.I1LCS5"/>
<evidence type="ECO:0000256" key="3">
    <source>
        <dbReference type="ARBA" id="ARBA00022980"/>
    </source>
</evidence>
<dbReference type="PANTHER" id="PTHR12919">
    <property type="entry name" value="30S RIBOSOMAL PROTEIN S16"/>
    <property type="match status" value="1"/>
</dbReference>
<dbReference type="InterPro" id="IPR000307">
    <property type="entry name" value="Ribosomal_bS16"/>
</dbReference>
<dbReference type="NCBIfam" id="TIGR00002">
    <property type="entry name" value="S16"/>
    <property type="match status" value="1"/>
</dbReference>
<evidence type="ECO:0000313" key="8">
    <source>
        <dbReference type="Proteomes" id="UP000008827"/>
    </source>
</evidence>
<evidence type="ECO:0000256" key="5">
    <source>
        <dbReference type="SAM" id="Phobius"/>
    </source>
</evidence>
<dbReference type="InParanoid" id="I1LCS5"/>
<evidence type="ECO:0000313" key="7">
    <source>
        <dbReference type="EnsemblPlants" id="KRH34762"/>
    </source>
</evidence>
<comment type="similarity">
    <text evidence="2">Belongs to the bacterial ribosomal protein bS16 family.</text>
</comment>
<keyword evidence="5" id="KW-0472">Membrane</keyword>
<dbReference type="PANTHER" id="PTHR12919:SF33">
    <property type="entry name" value="30S RIBOSOMAL S16-LIKE PROTEIN"/>
    <property type="match status" value="1"/>
</dbReference>
<dbReference type="FunFam" id="3.30.1320.10:FF:000017">
    <property type="entry name" value="30S ribosomal protein S16-1, chloroplastic isoform A"/>
    <property type="match status" value="1"/>
</dbReference>
<keyword evidence="5" id="KW-0812">Transmembrane</keyword>
<reference evidence="6 7" key="1">
    <citation type="journal article" date="2010" name="Nature">
        <title>Genome sequence of the palaeopolyploid soybean.</title>
        <authorList>
            <person name="Schmutz J."/>
            <person name="Cannon S.B."/>
            <person name="Schlueter J."/>
            <person name="Ma J."/>
            <person name="Mitros T."/>
            <person name="Nelson W."/>
            <person name="Hyten D.L."/>
            <person name="Song Q."/>
            <person name="Thelen J.J."/>
            <person name="Cheng J."/>
            <person name="Xu D."/>
            <person name="Hellsten U."/>
            <person name="May G.D."/>
            <person name="Yu Y."/>
            <person name="Sakurai T."/>
            <person name="Umezawa T."/>
            <person name="Bhattacharyya M.K."/>
            <person name="Sandhu D."/>
            <person name="Valliyodan B."/>
            <person name="Lindquist E."/>
            <person name="Peto M."/>
            <person name="Grant D."/>
            <person name="Shu S."/>
            <person name="Goodstein D."/>
            <person name="Barry K."/>
            <person name="Futrell-Griggs M."/>
            <person name="Abernathy B."/>
            <person name="Du J."/>
            <person name="Tian Z."/>
            <person name="Zhu L."/>
            <person name="Gill N."/>
            <person name="Joshi T."/>
            <person name="Libault M."/>
            <person name="Sethuraman A."/>
            <person name="Zhang X.-C."/>
            <person name="Shinozaki K."/>
            <person name="Nguyen H.T."/>
            <person name="Wing R.A."/>
            <person name="Cregan P."/>
            <person name="Specht J."/>
            <person name="Grimwood J."/>
            <person name="Rokhsar D."/>
            <person name="Stacey G."/>
            <person name="Shoemaker R.C."/>
            <person name="Jackson S.A."/>
        </authorList>
    </citation>
    <scope>NUCLEOTIDE SEQUENCE [LARGE SCALE GENOMIC DNA]</scope>
    <source>
        <strain evidence="7">cv. Williams 82</strain>
        <tissue evidence="6">Callus</tissue>
    </source>
</reference>
<sequence length="230" mass="25937">MVVKIRLARLGCRNHPFYRVVVTDSKTTRDGKQLEVLGFYNPVAGKDDDKRMSLKLERIKYWLSVGAKPSEPVEHLLFRAGLGQSHQFPVAALNGHILNQDQPTIAADHNGELDSPFSFCAILPFLSLISFNLYSRYISRSYIFYCPTSLKIIATIHLEKVGGCTLFCSIPPRNKLIGYLAVDKLVRFVSWEVAKVAHLILVYVCMSHILVNTPLGFYAYAILLDSDNLF</sequence>
<reference evidence="7" key="2">
    <citation type="submission" date="2018-02" db="UniProtKB">
        <authorList>
            <consortium name="EnsemblPlants"/>
        </authorList>
    </citation>
    <scope>IDENTIFICATION</scope>
    <source>
        <strain evidence="7">Williams 82</strain>
    </source>
</reference>
<dbReference type="OMA" id="YISRSYI"/>
<dbReference type="GO" id="GO:0003735">
    <property type="term" value="F:structural constituent of ribosome"/>
    <property type="evidence" value="ECO:0000318"/>
    <property type="project" value="GO_Central"/>
</dbReference>
<gene>
    <name evidence="6" type="ORF">GLYMA_10G204500</name>
</gene>
<dbReference type="HOGENOM" id="CLU_1206608_0_0_1"/>
<feature type="transmembrane region" description="Helical" evidence="5">
    <location>
        <begin position="200"/>
        <end position="223"/>
    </location>
</feature>
<comment type="subcellular location">
    <subcellularLocation>
        <location evidence="1">Plastid</location>
        <location evidence="1">Chloroplast</location>
    </subcellularLocation>
</comment>
<proteinExistence type="inferred from homology"/>
<dbReference type="Gene3D" id="3.30.1320.10">
    <property type="match status" value="1"/>
</dbReference>
<evidence type="ECO:0000256" key="1">
    <source>
        <dbReference type="ARBA" id="ARBA00004229"/>
    </source>
</evidence>
<keyword evidence="5" id="KW-1133">Transmembrane helix</keyword>
<dbReference type="EMBL" id="CM000843">
    <property type="protein sequence ID" value="KRH34762.1"/>
    <property type="molecule type" value="Genomic_DNA"/>
</dbReference>
<dbReference type="Gramene" id="KRH34762">
    <property type="protein sequence ID" value="KRH34762"/>
    <property type="gene ID" value="GLYMA_10G204500"/>
</dbReference>
<keyword evidence="3" id="KW-0689">Ribosomal protein</keyword>
<dbReference type="PaxDb" id="3847-GLYMA10G34750.1"/>
<accession>I1LCS5</accession>
<dbReference type="AlphaFoldDB" id="I1LCS5"/>
<dbReference type="eggNOG" id="KOG3419">
    <property type="taxonomic scope" value="Eukaryota"/>
</dbReference>
<dbReference type="SUPFAM" id="SSF54565">
    <property type="entry name" value="Ribosomal protein S16"/>
    <property type="match status" value="1"/>
</dbReference>
<dbReference type="HAMAP" id="MF_00385">
    <property type="entry name" value="Ribosomal_bS16"/>
    <property type="match status" value="1"/>
</dbReference>
<dbReference type="InterPro" id="IPR023803">
    <property type="entry name" value="Ribosomal_bS16_dom_sf"/>
</dbReference>
<protein>
    <recommendedName>
        <fullName evidence="9">Ribosomal protein S16</fullName>
    </recommendedName>
</protein>
<dbReference type="GO" id="GO:0006412">
    <property type="term" value="P:translation"/>
    <property type="evidence" value="ECO:0007669"/>
    <property type="project" value="InterPro"/>
</dbReference>
<evidence type="ECO:0000313" key="6">
    <source>
        <dbReference type="EMBL" id="KRH34762.1"/>
    </source>
</evidence>
<dbReference type="Proteomes" id="UP000008827">
    <property type="component" value="Chromosome 10"/>
</dbReference>
<keyword evidence="4" id="KW-0687">Ribonucleoprotein</keyword>
<dbReference type="GO" id="GO:0015935">
    <property type="term" value="C:small ribosomal subunit"/>
    <property type="evidence" value="ECO:0000318"/>
    <property type="project" value="GO_Central"/>
</dbReference>
<keyword evidence="8" id="KW-1185">Reference proteome</keyword>
<dbReference type="EnsemblPlants" id="KRH34762">
    <property type="protein sequence ID" value="KRH34762"/>
    <property type="gene ID" value="GLYMA_10G204500"/>
</dbReference>
<evidence type="ECO:0008006" key="9">
    <source>
        <dbReference type="Google" id="ProtNLM"/>
    </source>
</evidence>
<dbReference type="Pfam" id="PF00886">
    <property type="entry name" value="Ribosomal_S16"/>
    <property type="match status" value="1"/>
</dbReference>
<dbReference type="OrthoDB" id="407221at2759"/>
<dbReference type="SMR" id="I1LCS5"/>
<evidence type="ECO:0000256" key="2">
    <source>
        <dbReference type="ARBA" id="ARBA00006668"/>
    </source>
</evidence>
<dbReference type="GO" id="GO:0009507">
    <property type="term" value="C:chloroplast"/>
    <property type="evidence" value="ECO:0007669"/>
    <property type="project" value="UniProtKB-SubCell"/>
</dbReference>
<organism evidence="6">
    <name type="scientific">Glycine max</name>
    <name type="common">Soybean</name>
    <name type="synonym">Glycine hispida</name>
    <dbReference type="NCBI Taxonomy" id="3847"/>
    <lineage>
        <taxon>Eukaryota</taxon>
        <taxon>Viridiplantae</taxon>
        <taxon>Streptophyta</taxon>
        <taxon>Embryophyta</taxon>
        <taxon>Tracheophyta</taxon>
        <taxon>Spermatophyta</taxon>
        <taxon>Magnoliopsida</taxon>
        <taxon>eudicotyledons</taxon>
        <taxon>Gunneridae</taxon>
        <taxon>Pentapetalae</taxon>
        <taxon>rosids</taxon>
        <taxon>fabids</taxon>
        <taxon>Fabales</taxon>
        <taxon>Fabaceae</taxon>
        <taxon>Papilionoideae</taxon>
        <taxon>50 kb inversion clade</taxon>
        <taxon>NPAAA clade</taxon>
        <taxon>indigoferoid/millettioid clade</taxon>
        <taxon>Phaseoleae</taxon>
        <taxon>Glycine</taxon>
        <taxon>Glycine subgen. Soja</taxon>
    </lineage>
</organism>
<reference evidence="6" key="3">
    <citation type="submission" date="2018-07" db="EMBL/GenBank/DDBJ databases">
        <title>WGS assembly of Glycine max.</title>
        <authorList>
            <person name="Schmutz J."/>
            <person name="Cannon S."/>
            <person name="Schlueter J."/>
            <person name="Ma J."/>
            <person name="Mitros T."/>
            <person name="Nelson W."/>
            <person name="Hyten D."/>
            <person name="Song Q."/>
            <person name="Thelen J."/>
            <person name="Cheng J."/>
            <person name="Xu D."/>
            <person name="Hellsten U."/>
            <person name="May G."/>
            <person name="Yu Y."/>
            <person name="Sakurai T."/>
            <person name="Umezawa T."/>
            <person name="Bhattacharyya M."/>
            <person name="Sandhu D."/>
            <person name="Valliyodan B."/>
            <person name="Lindquist E."/>
            <person name="Peto M."/>
            <person name="Grant D."/>
            <person name="Shu S."/>
            <person name="Goodstein D."/>
            <person name="Barry K."/>
            <person name="Futrell-Griggs M."/>
            <person name="Abernathy B."/>
            <person name="Du J."/>
            <person name="Tian Z."/>
            <person name="Zhu L."/>
            <person name="Gill N."/>
            <person name="Joshi T."/>
            <person name="Libault M."/>
            <person name="Sethuraman A."/>
            <person name="Zhang X."/>
            <person name="Shinozaki K."/>
            <person name="Nguyen H."/>
            <person name="Wing R."/>
            <person name="Cregan P."/>
            <person name="Specht J."/>
            <person name="Grimwood J."/>
            <person name="Rokhsar D."/>
            <person name="Stacey G."/>
            <person name="Shoemaker R."/>
            <person name="Jackson S."/>
        </authorList>
    </citation>
    <scope>NUCLEOTIDE SEQUENCE</scope>
    <source>
        <tissue evidence="6">Callus</tissue>
    </source>
</reference>